<name>A0AC61MY99_9FIRM</name>
<organism evidence="1 2">
    <name type="scientific">Miniphocaeibacter halophilus</name>
    <dbReference type="NCBI Taxonomy" id="2931922"/>
    <lineage>
        <taxon>Bacteria</taxon>
        <taxon>Bacillati</taxon>
        <taxon>Bacillota</taxon>
        <taxon>Tissierellia</taxon>
        <taxon>Tissierellales</taxon>
        <taxon>Peptoniphilaceae</taxon>
        <taxon>Miniphocaeibacter</taxon>
    </lineage>
</organism>
<protein>
    <submittedName>
        <fullName evidence="1">Uncharacterized protein</fullName>
    </submittedName>
</protein>
<sequence length="152" mass="17655">MYSKDDIVALEPKYVEGIGNITYVYLLDGSLVRDSRRISTIFKQMARFDLLDMEQVRLIIKKHLYIKKNIPYVYNKENIFVPIKTRKPICKNDGASTYIKISAIKNIIGNKIYLVNGIIFKSLESKTTIEKKINNGRLSALIIEEKNYLVYK</sequence>
<dbReference type="Proteomes" id="UP000595814">
    <property type="component" value="Chromosome"/>
</dbReference>
<proteinExistence type="predicted"/>
<accession>A0AC61MY99</accession>
<gene>
    <name evidence="1" type="ORF">JFY71_01335</name>
</gene>
<evidence type="ECO:0000313" key="2">
    <source>
        <dbReference type="Proteomes" id="UP000595814"/>
    </source>
</evidence>
<keyword evidence="2" id="KW-1185">Reference proteome</keyword>
<evidence type="ECO:0000313" key="1">
    <source>
        <dbReference type="EMBL" id="QQK08208.1"/>
    </source>
</evidence>
<reference evidence="1 2" key="1">
    <citation type="journal article" date="2022" name="Int. J. Syst. Evol. Microbiol.">
        <title>Miniphocaeibacter halophilus sp. nov., an ammonium-tolerant acetate-producing bacterium isolated from a biogas system.</title>
        <authorList>
            <person name="Schnurer A."/>
            <person name="Singh A."/>
            <person name="Bi S."/>
            <person name="Qiao W."/>
            <person name="Westerholm M."/>
        </authorList>
    </citation>
    <scope>NUCLEOTIDE SEQUENCE [LARGE SCALE GENOMIC DNA]</scope>
    <source>
        <strain evidence="1 2">AMB_01</strain>
    </source>
</reference>
<dbReference type="EMBL" id="CP066744">
    <property type="protein sequence ID" value="QQK08208.1"/>
    <property type="molecule type" value="Genomic_DNA"/>
</dbReference>